<dbReference type="RefSeq" id="WP_085616318.1">
    <property type="nucleotide sequence ID" value="NZ_JFKB01000002.1"/>
</dbReference>
<dbReference type="EMBL" id="JFKB01000002">
    <property type="protein sequence ID" value="OSQ49616.1"/>
    <property type="molecule type" value="Genomic_DNA"/>
</dbReference>
<sequence>MSEVQLYIRGHIYSGWTDATVTKSLDAIYGEARLSLTRLFEEGPATVPSIRLDDDARLTVDGETLIVGYIKSRDLEFDEDGFDFDVVVQDKTSRLVRGSVVNFPAEWKNQTALQIIENICKPFGISVSAQVPVGKPFEKFTAQPGDTAAKVIERVCRHRALMVYADSNSQLIVTTAKAATVLSDEIRLDTDNGNALSLSLSEDIADRHNEYICHTQSPGSDWATSEHSKVIGRAKDHGISSYCPLVIIADEPGDASAMTKLATTTAAINAARSESRDYLVPGLRGSNGKLWDINKKVPVNDTIDGLKATRLISKVVFSITAEKADETRLTVTHPDSYELVAEPETKPGEVWNAD</sequence>
<keyword evidence="4" id="KW-1185">Reference proteome</keyword>
<proteinExistence type="predicted"/>
<dbReference type="OrthoDB" id="9016931at2"/>
<evidence type="ECO:0000259" key="2">
    <source>
        <dbReference type="Pfam" id="PF22255"/>
    </source>
</evidence>
<dbReference type="InterPro" id="IPR053981">
    <property type="entry name" value="Gp44/GpP-like_2nd"/>
</dbReference>
<dbReference type="InterPro" id="IPR049354">
    <property type="entry name" value="GpP-like_N"/>
</dbReference>
<dbReference type="AlphaFoldDB" id="A0A1Y2LF58"/>
<evidence type="ECO:0000259" key="1">
    <source>
        <dbReference type="Pfam" id="PF21683"/>
    </source>
</evidence>
<dbReference type="PIRSF" id="PIRSF004440">
    <property type="entry name" value="GpP"/>
    <property type="match status" value="1"/>
</dbReference>
<feature type="domain" description="Baseplate hub protein gp44-like N-terminal" evidence="1">
    <location>
        <begin position="3"/>
        <end position="86"/>
    </location>
</feature>
<dbReference type="Pfam" id="PF21683">
    <property type="entry name" value="GpP-like_1st"/>
    <property type="match status" value="1"/>
</dbReference>
<dbReference type="STRING" id="1293890.TALK_04645"/>
<dbReference type="Pfam" id="PF22255">
    <property type="entry name" value="Gp44-like_2nd"/>
    <property type="match status" value="1"/>
</dbReference>
<evidence type="ECO:0000313" key="3">
    <source>
        <dbReference type="EMBL" id="OSQ49616.1"/>
    </source>
</evidence>
<dbReference type="SUPFAM" id="SSF69279">
    <property type="entry name" value="Phage tail proteins"/>
    <property type="match status" value="2"/>
</dbReference>
<dbReference type="InterPro" id="IPR026276">
    <property type="entry name" value="Baseplate_GpP"/>
</dbReference>
<dbReference type="Gene3D" id="3.55.50.10">
    <property type="entry name" value="Baseplate protein-like domains"/>
    <property type="match status" value="1"/>
</dbReference>
<comment type="caution">
    <text evidence="3">The sequence shown here is derived from an EMBL/GenBank/DDBJ whole genome shotgun (WGS) entry which is preliminary data.</text>
</comment>
<organism evidence="3 4">
    <name type="scientific">Thalassospira alkalitolerans</name>
    <dbReference type="NCBI Taxonomy" id="1293890"/>
    <lineage>
        <taxon>Bacteria</taxon>
        <taxon>Pseudomonadati</taxon>
        <taxon>Pseudomonadota</taxon>
        <taxon>Alphaproteobacteria</taxon>
        <taxon>Rhodospirillales</taxon>
        <taxon>Thalassospiraceae</taxon>
        <taxon>Thalassospira</taxon>
    </lineage>
</organism>
<evidence type="ECO:0000313" key="4">
    <source>
        <dbReference type="Proteomes" id="UP000193396"/>
    </source>
</evidence>
<protein>
    <recommendedName>
        <fullName evidence="5">Mu-like prophage tail protein gpP</fullName>
    </recommendedName>
</protein>
<reference evidence="3 4" key="1">
    <citation type="submission" date="2014-03" db="EMBL/GenBank/DDBJ databases">
        <title>The draft genome sequence of Thalassospira alkalitolerans JCM 18968.</title>
        <authorList>
            <person name="Lai Q."/>
            <person name="Shao Z."/>
        </authorList>
    </citation>
    <scope>NUCLEOTIDE SEQUENCE [LARGE SCALE GENOMIC DNA]</scope>
    <source>
        <strain evidence="3 4">JCM 18968</strain>
    </source>
</reference>
<name>A0A1Y2LF58_9PROT</name>
<dbReference type="Proteomes" id="UP000193396">
    <property type="component" value="Unassembled WGS sequence"/>
</dbReference>
<feature type="domain" description="Baseplate hub protein gp44/GpP-like second" evidence="2">
    <location>
        <begin position="92"/>
        <end position="174"/>
    </location>
</feature>
<accession>A0A1Y2LF58</accession>
<gene>
    <name evidence="3" type="ORF">TALK_04645</name>
</gene>
<dbReference type="Gene3D" id="3.30.1920.10">
    <property type="entry name" value="Baseplate protein-like domains - 2 layer sandwich fold"/>
    <property type="match status" value="1"/>
</dbReference>
<dbReference type="Gene3D" id="2.30.300.10">
    <property type="entry name" value="Baseplate protein-like domain - beta roll fold"/>
    <property type="match status" value="1"/>
</dbReference>
<dbReference type="InterPro" id="IPR023399">
    <property type="entry name" value="Baseplate-like_2-layer_sand"/>
</dbReference>
<evidence type="ECO:0008006" key="5">
    <source>
        <dbReference type="Google" id="ProtNLM"/>
    </source>
</evidence>